<comment type="catalytic activity">
    <reaction evidence="1">
        <text>ATP + protein L-histidine = ADP + protein N-phospho-L-histidine.</text>
        <dbReference type="EC" id="2.7.13.3"/>
    </reaction>
</comment>
<dbReference type="InterPro" id="IPR003594">
    <property type="entry name" value="HATPase_dom"/>
</dbReference>
<evidence type="ECO:0000256" key="5">
    <source>
        <dbReference type="ARBA" id="ARBA00022741"/>
    </source>
</evidence>
<dbReference type="AlphaFoldDB" id="A0A846X707"/>
<keyword evidence="9" id="KW-0472">Membrane</keyword>
<dbReference type="GO" id="GO:0016020">
    <property type="term" value="C:membrane"/>
    <property type="evidence" value="ECO:0007669"/>
    <property type="project" value="InterPro"/>
</dbReference>
<feature type="transmembrane region" description="Helical" evidence="9">
    <location>
        <begin position="109"/>
        <end position="129"/>
    </location>
</feature>
<dbReference type="PANTHER" id="PTHR24421:SF10">
    <property type="entry name" value="NITRATE_NITRITE SENSOR PROTEIN NARQ"/>
    <property type="match status" value="1"/>
</dbReference>
<dbReference type="RefSeq" id="WP_157112566.1">
    <property type="nucleotide sequence ID" value="NZ_JAAXOO010000001.1"/>
</dbReference>
<dbReference type="InterPro" id="IPR050482">
    <property type="entry name" value="Sensor_HK_TwoCompSys"/>
</dbReference>
<evidence type="ECO:0000256" key="9">
    <source>
        <dbReference type="SAM" id="Phobius"/>
    </source>
</evidence>
<organism evidence="12 13">
    <name type="scientific">Nocardia speluncae</name>
    <dbReference type="NCBI Taxonomy" id="419477"/>
    <lineage>
        <taxon>Bacteria</taxon>
        <taxon>Bacillati</taxon>
        <taxon>Actinomycetota</taxon>
        <taxon>Actinomycetes</taxon>
        <taxon>Mycobacteriales</taxon>
        <taxon>Nocardiaceae</taxon>
        <taxon>Nocardia</taxon>
    </lineage>
</organism>
<feature type="transmembrane region" description="Helical" evidence="9">
    <location>
        <begin position="83"/>
        <end position="103"/>
    </location>
</feature>
<evidence type="ECO:0000256" key="8">
    <source>
        <dbReference type="ARBA" id="ARBA00023012"/>
    </source>
</evidence>
<dbReference type="GO" id="GO:0046983">
    <property type="term" value="F:protein dimerization activity"/>
    <property type="evidence" value="ECO:0007669"/>
    <property type="project" value="InterPro"/>
</dbReference>
<evidence type="ECO:0000313" key="12">
    <source>
        <dbReference type="EMBL" id="NKY31702.1"/>
    </source>
</evidence>
<dbReference type="EMBL" id="JAAXOO010000001">
    <property type="protein sequence ID" value="NKY31702.1"/>
    <property type="molecule type" value="Genomic_DNA"/>
</dbReference>
<keyword evidence="8" id="KW-0902">Two-component regulatory system</keyword>
<feature type="domain" description="Signal transduction histidine kinase subgroup 3 dimerisation and phosphoacceptor" evidence="11">
    <location>
        <begin position="152"/>
        <end position="217"/>
    </location>
</feature>
<keyword evidence="9" id="KW-0812">Transmembrane</keyword>
<feature type="transmembrane region" description="Helical" evidence="9">
    <location>
        <begin position="44"/>
        <end position="71"/>
    </location>
</feature>
<evidence type="ECO:0000256" key="4">
    <source>
        <dbReference type="ARBA" id="ARBA00022679"/>
    </source>
</evidence>
<dbReference type="Proteomes" id="UP000565715">
    <property type="component" value="Unassembled WGS sequence"/>
</dbReference>
<name>A0A846X707_9NOCA</name>
<dbReference type="SUPFAM" id="SSF55874">
    <property type="entry name" value="ATPase domain of HSP90 chaperone/DNA topoisomerase II/histidine kinase"/>
    <property type="match status" value="1"/>
</dbReference>
<dbReference type="PANTHER" id="PTHR24421">
    <property type="entry name" value="NITRATE/NITRITE SENSOR PROTEIN NARX-RELATED"/>
    <property type="match status" value="1"/>
</dbReference>
<keyword evidence="5" id="KW-0547">Nucleotide-binding</keyword>
<dbReference type="InterPro" id="IPR036890">
    <property type="entry name" value="HATPase_C_sf"/>
</dbReference>
<sequence>MAAVPIAVGYVLARGGGVDAAAVAALSGGLLLAAARWPGVSLWAQAVLLVAAHGFAPDAGIAVKAGAAVALFELALRGRGRDLALGSTVLTIAYVILEIWYRTPGSVPLFYRLLLLVALPALLGGYLANLRRRVAVAERNAVLSAQAARRAERVQIARDLHDIVAHHVSAILVRVGMARHLPELGSAQTTELLTDIHGTADSALRDLHDLMNVLREDGSPESSGATLAGDRPLPELIETMVEQARRAGLHAECEIDAALAGLDGVRRLVLHRTVQEGITNAVKHAGPGATVTVLARVTGNGAVQVRIDNNTRATHPAGGGGFGLTGMRERLSTVGGDLHYGPLGTGWRLSASIAPRPAT</sequence>
<proteinExistence type="predicted"/>
<evidence type="ECO:0000256" key="6">
    <source>
        <dbReference type="ARBA" id="ARBA00022777"/>
    </source>
</evidence>
<evidence type="ECO:0000256" key="1">
    <source>
        <dbReference type="ARBA" id="ARBA00000085"/>
    </source>
</evidence>
<keyword evidence="6 12" id="KW-0418">Kinase</keyword>
<dbReference type="GO" id="GO:0005524">
    <property type="term" value="F:ATP binding"/>
    <property type="evidence" value="ECO:0007669"/>
    <property type="project" value="UniProtKB-KW"/>
</dbReference>
<dbReference type="Pfam" id="PF02518">
    <property type="entry name" value="HATPase_c"/>
    <property type="match status" value="1"/>
</dbReference>
<dbReference type="InterPro" id="IPR011712">
    <property type="entry name" value="Sig_transdc_His_kin_sub3_dim/P"/>
</dbReference>
<accession>A0A846X707</accession>
<dbReference type="GO" id="GO:0000155">
    <property type="term" value="F:phosphorelay sensor kinase activity"/>
    <property type="evidence" value="ECO:0007669"/>
    <property type="project" value="InterPro"/>
</dbReference>
<protein>
    <recommendedName>
        <fullName evidence="2">histidine kinase</fullName>
        <ecNumber evidence="2">2.7.13.3</ecNumber>
    </recommendedName>
</protein>
<dbReference type="EC" id="2.7.13.3" evidence="2"/>
<feature type="domain" description="Histidine kinase/HSP90-like ATPase" evidence="10">
    <location>
        <begin position="270"/>
        <end position="340"/>
    </location>
</feature>
<evidence type="ECO:0000313" key="13">
    <source>
        <dbReference type="Proteomes" id="UP000565715"/>
    </source>
</evidence>
<evidence type="ECO:0000259" key="10">
    <source>
        <dbReference type="Pfam" id="PF02518"/>
    </source>
</evidence>
<keyword evidence="13" id="KW-1185">Reference proteome</keyword>
<keyword evidence="7" id="KW-0067">ATP-binding</keyword>
<dbReference type="Gene3D" id="3.30.565.10">
    <property type="entry name" value="Histidine kinase-like ATPase, C-terminal domain"/>
    <property type="match status" value="1"/>
</dbReference>
<reference evidence="12 13" key="1">
    <citation type="submission" date="2020-04" db="EMBL/GenBank/DDBJ databases">
        <title>MicrobeNet Type strains.</title>
        <authorList>
            <person name="Nicholson A.C."/>
        </authorList>
    </citation>
    <scope>NUCLEOTIDE SEQUENCE [LARGE SCALE GENOMIC DNA]</scope>
    <source>
        <strain evidence="12 13">DSM 45078</strain>
    </source>
</reference>
<gene>
    <name evidence="12" type="ORF">HGA13_01245</name>
</gene>
<evidence type="ECO:0000256" key="7">
    <source>
        <dbReference type="ARBA" id="ARBA00022840"/>
    </source>
</evidence>
<keyword evidence="9" id="KW-1133">Transmembrane helix</keyword>
<keyword evidence="3" id="KW-0597">Phosphoprotein</keyword>
<dbReference type="Gene3D" id="1.20.5.1930">
    <property type="match status" value="1"/>
</dbReference>
<comment type="caution">
    <text evidence="12">The sequence shown here is derived from an EMBL/GenBank/DDBJ whole genome shotgun (WGS) entry which is preliminary data.</text>
</comment>
<dbReference type="Pfam" id="PF07730">
    <property type="entry name" value="HisKA_3"/>
    <property type="match status" value="1"/>
</dbReference>
<evidence type="ECO:0000259" key="11">
    <source>
        <dbReference type="Pfam" id="PF07730"/>
    </source>
</evidence>
<keyword evidence="4" id="KW-0808">Transferase</keyword>
<evidence type="ECO:0000256" key="3">
    <source>
        <dbReference type="ARBA" id="ARBA00022553"/>
    </source>
</evidence>
<evidence type="ECO:0000256" key="2">
    <source>
        <dbReference type="ARBA" id="ARBA00012438"/>
    </source>
</evidence>